<gene>
    <name evidence="3" type="ORF">E5F87_07930</name>
</gene>
<dbReference type="Proteomes" id="UP000297521">
    <property type="component" value="Unassembled WGS sequence"/>
</dbReference>
<sequence length="116" mass="12365">MSRLKKIITTLTVILVIIGFSFYLSSTVHADMMSPSNPASPTSLTNPSNLASPISPLNPANPASPLNPDNIEQGEGEHENSSNQMSDKDEKLGIVIIGIFLVGVVFTLVFLIIQAS</sequence>
<feature type="compositionally biased region" description="Low complexity" evidence="1">
    <location>
        <begin position="51"/>
        <end position="68"/>
    </location>
</feature>
<feature type="compositionally biased region" description="Polar residues" evidence="1">
    <location>
        <begin position="33"/>
        <end position="50"/>
    </location>
</feature>
<evidence type="ECO:0000256" key="2">
    <source>
        <dbReference type="SAM" id="Phobius"/>
    </source>
</evidence>
<dbReference type="AlphaFoldDB" id="A0AAX2SPK3"/>
<comment type="caution">
    <text evidence="3">The sequence shown here is derived from an EMBL/GenBank/DDBJ whole genome shotgun (WGS) entry which is preliminary data.</text>
</comment>
<keyword evidence="2" id="KW-0472">Membrane</keyword>
<evidence type="ECO:0000313" key="3">
    <source>
        <dbReference type="EMBL" id="TGB10373.1"/>
    </source>
</evidence>
<accession>A0AAX2SPK3</accession>
<feature type="compositionally biased region" description="Basic and acidic residues" evidence="1">
    <location>
        <begin position="75"/>
        <end position="86"/>
    </location>
</feature>
<organism evidence="3 4">
    <name type="scientific">Limosilactobacillus reuteri</name>
    <name type="common">Lactobacillus reuteri</name>
    <dbReference type="NCBI Taxonomy" id="1598"/>
    <lineage>
        <taxon>Bacteria</taxon>
        <taxon>Bacillati</taxon>
        <taxon>Bacillota</taxon>
        <taxon>Bacilli</taxon>
        <taxon>Lactobacillales</taxon>
        <taxon>Lactobacillaceae</taxon>
        <taxon>Limosilactobacillus</taxon>
    </lineage>
</organism>
<keyword evidence="2" id="KW-0812">Transmembrane</keyword>
<feature type="region of interest" description="Disordered" evidence="1">
    <location>
        <begin position="33"/>
        <end position="86"/>
    </location>
</feature>
<reference evidence="3" key="2">
    <citation type="submission" date="2019-04" db="EMBL/GenBank/DDBJ databases">
        <authorList>
            <person name="Bisanz J.E."/>
            <person name="Chagwedera N.D."/>
            <person name="Chawla A."/>
            <person name="Turnbaugh P.J."/>
        </authorList>
    </citation>
    <scope>NUCLEOTIDE SEQUENCE</scope>
    <source>
        <strain evidence="3">I8-5</strain>
    </source>
</reference>
<name>A0AAX2SPK3_LIMRT</name>
<evidence type="ECO:0000256" key="1">
    <source>
        <dbReference type="SAM" id="MobiDB-lite"/>
    </source>
</evidence>
<keyword evidence="2" id="KW-1133">Transmembrane helix</keyword>
<dbReference type="EMBL" id="SRKR01000014">
    <property type="protein sequence ID" value="TGB10373.1"/>
    <property type="molecule type" value="Genomic_DNA"/>
</dbReference>
<proteinExistence type="predicted"/>
<protein>
    <submittedName>
        <fullName evidence="3">Uncharacterized protein</fullName>
    </submittedName>
</protein>
<evidence type="ECO:0000313" key="4">
    <source>
        <dbReference type="Proteomes" id="UP000297521"/>
    </source>
</evidence>
<feature type="transmembrane region" description="Helical" evidence="2">
    <location>
        <begin position="92"/>
        <end position="113"/>
    </location>
</feature>
<dbReference type="RefSeq" id="WP_065869156.1">
    <property type="nucleotide sequence ID" value="NZ_JAJAOY010000163.1"/>
</dbReference>
<reference evidence="3" key="1">
    <citation type="journal article" date="2019" name="Cell Metab.">
        <title>Nutrient sensing in CD11c cells alters the gut microbiome to regulate food intake and body mass.</title>
        <authorList>
            <person name="Chagwedera N.D."/>
            <person name="Ang Q.Y."/>
            <person name="Bisanz J.E."/>
            <person name="Leong Y.A."/>
            <person name="Ganeshan K."/>
            <person name="Cai J."/>
            <person name="Patterson A.D."/>
            <person name="Turnbaugh P.J."/>
            <person name="Chawla A."/>
        </authorList>
    </citation>
    <scope>NUCLEOTIDE SEQUENCE</scope>
    <source>
        <strain evidence="3">I8-5</strain>
    </source>
</reference>